<dbReference type="AlphaFoldDB" id="A0A1M5QSJ6"/>
<gene>
    <name evidence="3" type="ORF">SAMN04488068_2806</name>
</gene>
<dbReference type="Proteomes" id="UP000199758">
    <property type="component" value="Unassembled WGS sequence"/>
</dbReference>
<dbReference type="RefSeq" id="WP_072898271.1">
    <property type="nucleotide sequence ID" value="NZ_FQWZ01000006.1"/>
</dbReference>
<evidence type="ECO:0000313" key="3">
    <source>
        <dbReference type="EMBL" id="SHH17115.1"/>
    </source>
</evidence>
<name>A0A1M5QSJ6_9GAMM</name>
<dbReference type="EMBL" id="FQWZ01000006">
    <property type="protein sequence ID" value="SHH17115.1"/>
    <property type="molecule type" value="Genomic_DNA"/>
</dbReference>
<feature type="region of interest" description="Disordered" evidence="2">
    <location>
        <begin position="46"/>
        <end position="68"/>
    </location>
</feature>
<accession>A0A1M5QSJ6</accession>
<dbReference type="Pfam" id="PF04102">
    <property type="entry name" value="SlyX"/>
    <property type="match status" value="1"/>
</dbReference>
<organism evidence="3 4">
    <name type="scientific">Hydrocarboniphaga daqingensis</name>
    <dbReference type="NCBI Taxonomy" id="490188"/>
    <lineage>
        <taxon>Bacteria</taxon>
        <taxon>Pseudomonadati</taxon>
        <taxon>Pseudomonadota</taxon>
        <taxon>Gammaproteobacteria</taxon>
        <taxon>Nevskiales</taxon>
        <taxon>Nevskiaceae</taxon>
        <taxon>Hydrocarboniphaga</taxon>
    </lineage>
</organism>
<evidence type="ECO:0000256" key="1">
    <source>
        <dbReference type="SAM" id="Coils"/>
    </source>
</evidence>
<keyword evidence="4" id="KW-1185">Reference proteome</keyword>
<feature type="coiled-coil region" evidence="1">
    <location>
        <begin position="6"/>
        <end position="40"/>
    </location>
</feature>
<sequence length="68" mass="7803">MPEDRLIDLETRLAYQEAALETLSNEIARQSRLIDQMQLTLKRVSERLPNEPEGAARGSLLDEIPPHY</sequence>
<dbReference type="InterPro" id="IPR007236">
    <property type="entry name" value="SlyX"/>
</dbReference>
<evidence type="ECO:0000313" key="4">
    <source>
        <dbReference type="Proteomes" id="UP000199758"/>
    </source>
</evidence>
<proteinExistence type="predicted"/>
<keyword evidence="1" id="KW-0175">Coiled coil</keyword>
<dbReference type="Gene3D" id="1.20.5.300">
    <property type="match status" value="1"/>
</dbReference>
<dbReference type="PANTHER" id="PTHR36508:SF1">
    <property type="entry name" value="PROTEIN SLYX"/>
    <property type="match status" value="1"/>
</dbReference>
<dbReference type="OrthoDB" id="8606883at2"/>
<reference evidence="3 4" key="1">
    <citation type="submission" date="2016-11" db="EMBL/GenBank/DDBJ databases">
        <authorList>
            <person name="Jaros S."/>
            <person name="Januszkiewicz K."/>
            <person name="Wedrychowicz H."/>
        </authorList>
    </citation>
    <scope>NUCLEOTIDE SEQUENCE [LARGE SCALE GENOMIC DNA]</scope>
    <source>
        <strain evidence="3 4">CGMCC 1.7049</strain>
    </source>
</reference>
<dbReference type="PANTHER" id="PTHR36508">
    <property type="entry name" value="PROTEIN SLYX"/>
    <property type="match status" value="1"/>
</dbReference>
<dbReference type="STRING" id="490188.SAMN04488068_2806"/>
<evidence type="ECO:0000256" key="2">
    <source>
        <dbReference type="SAM" id="MobiDB-lite"/>
    </source>
</evidence>
<protein>
    <submittedName>
        <fullName evidence="3">SlyX protein</fullName>
    </submittedName>
</protein>